<feature type="domain" description="GST C-terminal" evidence="3">
    <location>
        <begin position="148"/>
        <end position="262"/>
    </location>
</feature>
<dbReference type="InterPro" id="IPR010987">
    <property type="entry name" value="Glutathione-S-Trfase_C-like"/>
</dbReference>
<accession>A0A8G0LAK2</accession>
<dbReference type="PROSITE" id="PS50404">
    <property type="entry name" value="GST_NTER"/>
    <property type="match status" value="1"/>
</dbReference>
<evidence type="ECO:0000256" key="1">
    <source>
        <dbReference type="ARBA" id="ARBA00007409"/>
    </source>
</evidence>
<dbReference type="AlphaFoldDB" id="A0A8G0LAK2"/>
<evidence type="ECO:0000259" key="3">
    <source>
        <dbReference type="PROSITE" id="PS50405"/>
    </source>
</evidence>
<dbReference type="InterPro" id="IPR036249">
    <property type="entry name" value="Thioredoxin-like_sf"/>
</dbReference>
<dbReference type="PANTHER" id="PTHR11571">
    <property type="entry name" value="GLUTATHIONE S-TRANSFERASE"/>
    <property type="match status" value="1"/>
</dbReference>
<evidence type="ECO:0000313" key="4">
    <source>
        <dbReference type="EMBL" id="QYS98651.1"/>
    </source>
</evidence>
<feature type="domain" description="GST N-terminal" evidence="2">
    <location>
        <begin position="61"/>
        <end position="145"/>
    </location>
</feature>
<dbReference type="SUPFAM" id="SSF47616">
    <property type="entry name" value="GST C-terminal domain-like"/>
    <property type="match status" value="1"/>
</dbReference>
<dbReference type="Pfam" id="PF14497">
    <property type="entry name" value="GST_C_3"/>
    <property type="match status" value="1"/>
</dbReference>
<dbReference type="InterPro" id="IPR040079">
    <property type="entry name" value="Glutathione_S-Trfase"/>
</dbReference>
<protein>
    <recommendedName>
        <fullName evidence="6">Glutathione S-transferase</fullName>
    </recommendedName>
</protein>
<dbReference type="InterPro" id="IPR004046">
    <property type="entry name" value="GST_C"/>
</dbReference>
<sequence>MFIPTIGVSCRPVLKAIIPRVVSGSLQVSRQLLQHRSTRIIIPPVTATQSQKYTMATKAIPTLHYLDIGRMGRGEVVRLFMRDAEIEFNDIRHPYDATWPATSERLKQEGITRTGKVPALLINGIIINQHIAILRYLARDIGRYEGETNHEKFQLDAVSDVYNDWRTQWVASLKGVTDEYRNKFVPQYYNVIAEYYSANNGPYLLGDRISYADFAVYQSIDNDERIGTLPSKLPEAVQKFREAFEARPNIAAYIEENRPKKA</sequence>
<dbReference type="CDD" id="cd03039">
    <property type="entry name" value="GST_N_Sigma_like"/>
    <property type="match status" value="1"/>
</dbReference>
<proteinExistence type="inferred from homology"/>
<dbReference type="SFLD" id="SFLDS00019">
    <property type="entry name" value="Glutathione_Transferase_(cytos"/>
    <property type="match status" value="1"/>
</dbReference>
<organism evidence="4 5">
    <name type="scientific">Trichoderma simmonsii</name>
    <dbReference type="NCBI Taxonomy" id="1491479"/>
    <lineage>
        <taxon>Eukaryota</taxon>
        <taxon>Fungi</taxon>
        <taxon>Dikarya</taxon>
        <taxon>Ascomycota</taxon>
        <taxon>Pezizomycotina</taxon>
        <taxon>Sordariomycetes</taxon>
        <taxon>Hypocreomycetidae</taxon>
        <taxon>Hypocreales</taxon>
        <taxon>Hypocreaceae</taxon>
        <taxon>Trichoderma</taxon>
    </lineage>
</organism>
<dbReference type="PANTHER" id="PTHR11571:SF150">
    <property type="entry name" value="GLUTATHIONE S-TRANSFERASE"/>
    <property type="match status" value="1"/>
</dbReference>
<dbReference type="PROSITE" id="PS50405">
    <property type="entry name" value="GST_CTER"/>
    <property type="match status" value="1"/>
</dbReference>
<dbReference type="Gene3D" id="3.40.30.10">
    <property type="entry name" value="Glutaredoxin"/>
    <property type="match status" value="1"/>
</dbReference>
<reference evidence="4 5" key="1">
    <citation type="journal article" date="2021" name="BMC Genomics">
        <title>Telomere-to-telomere genome assembly of asparaginase-producing Trichoderma simmonsii.</title>
        <authorList>
            <person name="Chung D."/>
            <person name="Kwon Y.M."/>
            <person name="Yang Y."/>
        </authorList>
    </citation>
    <scope>NUCLEOTIDE SEQUENCE [LARGE SCALE GENOMIC DNA]</scope>
    <source>
        <strain evidence="4 5">GH-Sj1</strain>
    </source>
</reference>
<evidence type="ECO:0008006" key="6">
    <source>
        <dbReference type="Google" id="ProtNLM"/>
    </source>
</evidence>
<comment type="similarity">
    <text evidence="1">Belongs to the GST superfamily.</text>
</comment>
<dbReference type="SUPFAM" id="SSF52833">
    <property type="entry name" value="Thioredoxin-like"/>
    <property type="match status" value="1"/>
</dbReference>
<dbReference type="InterPro" id="IPR004045">
    <property type="entry name" value="Glutathione_S-Trfase_N"/>
</dbReference>
<keyword evidence="5" id="KW-1185">Reference proteome</keyword>
<dbReference type="EMBL" id="CP075866">
    <property type="protein sequence ID" value="QYS98651.1"/>
    <property type="molecule type" value="Genomic_DNA"/>
</dbReference>
<dbReference type="GO" id="GO:0004364">
    <property type="term" value="F:glutathione transferase activity"/>
    <property type="evidence" value="ECO:0007669"/>
    <property type="project" value="TreeGrafter"/>
</dbReference>
<dbReference type="GO" id="GO:0006749">
    <property type="term" value="P:glutathione metabolic process"/>
    <property type="evidence" value="ECO:0007669"/>
    <property type="project" value="TreeGrafter"/>
</dbReference>
<dbReference type="Pfam" id="PF02798">
    <property type="entry name" value="GST_N"/>
    <property type="match status" value="1"/>
</dbReference>
<dbReference type="Gene3D" id="1.20.1050.10">
    <property type="match status" value="1"/>
</dbReference>
<dbReference type="InterPro" id="IPR050213">
    <property type="entry name" value="GST_superfamily"/>
</dbReference>
<evidence type="ECO:0000313" key="5">
    <source>
        <dbReference type="Proteomes" id="UP000826661"/>
    </source>
</evidence>
<dbReference type="InterPro" id="IPR036282">
    <property type="entry name" value="Glutathione-S-Trfase_C_sf"/>
</dbReference>
<evidence type="ECO:0000259" key="2">
    <source>
        <dbReference type="PROSITE" id="PS50404"/>
    </source>
</evidence>
<dbReference type="Proteomes" id="UP000826661">
    <property type="component" value="Chromosome III"/>
</dbReference>
<gene>
    <name evidence="4" type="ORF">H0G86_005820</name>
</gene>
<name>A0A8G0LAK2_9HYPO</name>